<protein>
    <submittedName>
        <fullName evidence="2">Uncharacterized protein</fullName>
    </submittedName>
</protein>
<dbReference type="KEGG" id="dsi:Dsimw501_GD28745"/>
<name>A0A0J9UKU3_DROSI</name>
<dbReference type="Bgee" id="FBgn0270035">
    <property type="expression patterns" value="Expressed in male reproductive system"/>
</dbReference>
<dbReference type="EMBL" id="CM002912">
    <property type="protein sequence ID" value="KMY99525.1"/>
    <property type="molecule type" value="Genomic_DNA"/>
</dbReference>
<evidence type="ECO:0000256" key="1">
    <source>
        <dbReference type="SAM" id="MobiDB-lite"/>
    </source>
</evidence>
<reference evidence="2" key="1">
    <citation type="journal article" date="2013" name="Genome Res.">
        <title>A second-generation assembly of the Drosophila simulans genome provides new insights into patterns of lineage-specific divergence.</title>
        <authorList>
            <person name="Hu T.T."/>
            <person name="Eisen M.B."/>
            <person name="Thornton K.R."/>
            <person name="Andolfatto P."/>
        </authorList>
    </citation>
    <scope>NUCLEOTIDE SEQUENCE [LARGE SCALE GENOMIC DNA]</scope>
    <source>
        <strain evidence="2">W501</strain>
    </source>
</reference>
<gene>
    <name evidence="2" type="primary">Dsim\GD28745</name>
    <name evidence="2" type="ORF">Dsimw501_GD28745</name>
</gene>
<feature type="region of interest" description="Disordered" evidence="1">
    <location>
        <begin position="1"/>
        <end position="37"/>
    </location>
</feature>
<organism evidence="2">
    <name type="scientific">Drosophila simulans</name>
    <name type="common">Fruit fly</name>
    <dbReference type="NCBI Taxonomy" id="7240"/>
    <lineage>
        <taxon>Eukaryota</taxon>
        <taxon>Metazoa</taxon>
        <taxon>Ecdysozoa</taxon>
        <taxon>Arthropoda</taxon>
        <taxon>Hexapoda</taxon>
        <taxon>Insecta</taxon>
        <taxon>Pterygota</taxon>
        <taxon>Neoptera</taxon>
        <taxon>Endopterygota</taxon>
        <taxon>Diptera</taxon>
        <taxon>Brachycera</taxon>
        <taxon>Muscomorpha</taxon>
        <taxon>Ephydroidea</taxon>
        <taxon>Drosophilidae</taxon>
        <taxon>Drosophila</taxon>
        <taxon>Sophophora</taxon>
    </lineage>
</organism>
<sequence length="120" mass="14262">MREGDHLDQVAIAGPNPSHSIRRPCAQDPSKHYRTEPQIPTIPTRFVSDRIGSVRFDRHVRNVRIVPRKSFFRFDRYFQLFAHIQANRLAPLDSFHKLYGLRWRTLDLKSRNSNEDTHRK</sequence>
<evidence type="ECO:0000313" key="2">
    <source>
        <dbReference type="EMBL" id="KMY99525.1"/>
    </source>
</evidence>
<dbReference type="AlphaFoldDB" id="A0A0J9UKU3"/>
<proteinExistence type="predicted"/>
<reference evidence="2" key="2">
    <citation type="submission" date="2014-06" db="EMBL/GenBank/DDBJ databases">
        <authorList>
            <person name="Hu T."/>
            <person name="Eisen M.B."/>
            <person name="Thornton K.R."/>
            <person name="Andolfatto P."/>
        </authorList>
    </citation>
    <scope>NUCLEOTIDE SEQUENCE</scope>
    <source>
        <strain evidence="2">W501</strain>
    </source>
</reference>
<reference evidence="2" key="3">
    <citation type="submission" date="2015-04" db="EMBL/GenBank/DDBJ databases">
        <authorList>
            <consortium name="FlyBase"/>
        </authorList>
    </citation>
    <scope>NUCLEOTIDE SEQUENCE</scope>
    <source>
        <strain evidence="2">W501</strain>
    </source>
</reference>
<accession>A0A0J9UKU3</accession>
<dbReference type="Proteomes" id="UP000035880">
    <property type="component" value="Chromosome 3L"/>
</dbReference>